<dbReference type="RefSeq" id="WP_024126160.1">
    <property type="nucleotide sequence ID" value="NC_023283.1"/>
</dbReference>
<accession>V9Z3T6</accession>
<sequence>MTHTVTPEACTTCDADNCAECGCCPACDTTKLERCVACGSCRCDRHDRVRPKDATPAVVRAAAVALATKHTVAVHNEYGSCVTPGYVVALGDGDRARVHHQMPPVDLTDPERLSSTERWEEKRAQVAAYAETLDAAGFTVEQKTVTTGPILLAAPPEVYGAQLGVFCNRCGTEVVRDYGRDYWVDDDRMSREPKILCPRCFAKDELIALLKHSNASAAEVRSLAELTEQGQGDAAAQLLWELAETWPDTIALSTEPPY</sequence>
<name>V9Z3T6_9ACTN</name>
<reference evidence="1" key="1">
    <citation type="submission" date="2013-09" db="EMBL/GenBank/DDBJ databases">
        <title>Complete nucleotide sequence of Streptomyces linear plasmid pFRL3.</title>
        <authorList>
            <person name="Chen Z."/>
            <person name="Fang P."/>
            <person name="Qin Z."/>
        </authorList>
    </citation>
    <scope>NUCLEOTIDE SEQUENCE</scope>
    <source>
        <plasmid evidence="1">pFRL3</plasmid>
    </source>
</reference>
<geneLocation type="plasmid" evidence="1">
    <name>pFRL3</name>
</geneLocation>
<dbReference type="AlphaFoldDB" id="V9Z3T6"/>
<dbReference type="EMBL" id="KF602048">
    <property type="protein sequence ID" value="AHE38778.1"/>
    <property type="molecule type" value="Genomic_DNA"/>
</dbReference>
<organism evidence="1">
    <name type="scientific">Streptomyces sp. FR1</name>
    <dbReference type="NCBI Taxonomy" id="349971"/>
    <lineage>
        <taxon>Bacteria</taxon>
        <taxon>Bacillati</taxon>
        <taxon>Actinomycetota</taxon>
        <taxon>Actinomycetes</taxon>
        <taxon>Kitasatosporales</taxon>
        <taxon>Streptomycetaceae</taxon>
        <taxon>Streptomyces</taxon>
    </lineage>
</organism>
<gene>
    <name evidence="1" type="ORF">pFRL3_1c</name>
</gene>
<proteinExistence type="predicted"/>
<keyword evidence="1" id="KW-0614">Plasmid</keyword>
<protein>
    <submittedName>
        <fullName evidence="1">Uncharacterized protein</fullName>
    </submittedName>
</protein>
<evidence type="ECO:0000313" key="1">
    <source>
        <dbReference type="EMBL" id="AHE38778.1"/>
    </source>
</evidence>